<sequence length="309" mass="34825">MAIHYNRIMLGKAGCHADKCRAEGFVGVDFLSDVDLTASLCDDWHDFNKAFIPVWLQSNPGKSKVAAGLACGNLWTVCRGLQVDDVVLAPNGRGEYYVGRIVGNYYYKPGEPLAHRRKVEWLESSIRRSEMSQALQRSTGSIGTCCDVSSYAEELEQLLRNEGPTVVWASTSDVEEPSEFALEKHLEDFLVKNWKHTALGKKYDIFEEDGELVGQQYPSDTGPIDILAISKDRRTMLVIELKRGRTSDVVVGQIQRYMGYVQEELLEPGQTVRGLIIGLDADARLRRALKVCPNIEFNRYQIDFKLIKE</sequence>
<comment type="caution">
    <text evidence="3">The sequence shown here is derived from an EMBL/GenBank/DDBJ whole genome shotgun (WGS) entry which is preliminary data.</text>
</comment>
<proteinExistence type="predicted"/>
<evidence type="ECO:0000256" key="1">
    <source>
        <dbReference type="ARBA" id="ARBA00023125"/>
    </source>
</evidence>
<feature type="domain" description="Endonuclease NucS C-terminal" evidence="2">
    <location>
        <begin position="201"/>
        <end position="279"/>
    </location>
</feature>
<dbReference type="CDD" id="cd22341">
    <property type="entry name" value="NucS-like"/>
    <property type="match status" value="1"/>
</dbReference>
<name>A0A9D1QD28_9BACT</name>
<reference evidence="3" key="2">
    <citation type="submission" date="2021-04" db="EMBL/GenBank/DDBJ databases">
        <authorList>
            <person name="Gilroy R."/>
        </authorList>
    </citation>
    <scope>NUCLEOTIDE SEQUENCE</scope>
    <source>
        <strain evidence="3">ChiBcec15-1070</strain>
    </source>
</reference>
<evidence type="ECO:0000259" key="2">
    <source>
        <dbReference type="Pfam" id="PF01939"/>
    </source>
</evidence>
<gene>
    <name evidence="3" type="ORF">H9888_05045</name>
</gene>
<accession>A0A9D1QD28</accession>
<dbReference type="Pfam" id="PF01939">
    <property type="entry name" value="NucS_C"/>
    <property type="match status" value="1"/>
</dbReference>
<keyword evidence="1" id="KW-0238">DNA-binding</keyword>
<dbReference type="InterPro" id="IPR048301">
    <property type="entry name" value="NucS_C"/>
</dbReference>
<dbReference type="GO" id="GO:0003677">
    <property type="term" value="F:DNA binding"/>
    <property type="evidence" value="ECO:0007669"/>
    <property type="project" value="UniProtKB-KW"/>
</dbReference>
<organism evidence="3 4">
    <name type="scientific">Candidatus Rikenella faecigallinarum</name>
    <dbReference type="NCBI Taxonomy" id="2838745"/>
    <lineage>
        <taxon>Bacteria</taxon>
        <taxon>Pseudomonadati</taxon>
        <taxon>Bacteroidota</taxon>
        <taxon>Bacteroidia</taxon>
        <taxon>Bacteroidales</taxon>
        <taxon>Rikenellaceae</taxon>
        <taxon>Rikenella</taxon>
    </lineage>
</organism>
<dbReference type="AlphaFoldDB" id="A0A9D1QD28"/>
<dbReference type="InterPro" id="IPR011856">
    <property type="entry name" value="tRNA_endonuc-like_dom_sf"/>
</dbReference>
<dbReference type="EMBL" id="DXHL01000023">
    <property type="protein sequence ID" value="HIW10853.1"/>
    <property type="molecule type" value="Genomic_DNA"/>
</dbReference>
<dbReference type="Proteomes" id="UP000823926">
    <property type="component" value="Unassembled WGS sequence"/>
</dbReference>
<reference evidence="3" key="1">
    <citation type="journal article" date="2021" name="PeerJ">
        <title>Extensive microbial diversity within the chicken gut microbiome revealed by metagenomics and culture.</title>
        <authorList>
            <person name="Gilroy R."/>
            <person name="Ravi A."/>
            <person name="Getino M."/>
            <person name="Pursley I."/>
            <person name="Horton D.L."/>
            <person name="Alikhan N.F."/>
            <person name="Baker D."/>
            <person name="Gharbi K."/>
            <person name="Hall N."/>
            <person name="Watson M."/>
            <person name="Adriaenssens E.M."/>
            <person name="Foster-Nyarko E."/>
            <person name="Jarju S."/>
            <person name="Secka A."/>
            <person name="Antonio M."/>
            <person name="Oren A."/>
            <person name="Chaudhuri R.R."/>
            <person name="La Ragione R."/>
            <person name="Hildebrand F."/>
            <person name="Pallen M.J."/>
        </authorList>
    </citation>
    <scope>NUCLEOTIDE SEQUENCE</scope>
    <source>
        <strain evidence="3">ChiBcec15-1070</strain>
    </source>
</reference>
<evidence type="ECO:0000313" key="4">
    <source>
        <dbReference type="Proteomes" id="UP000823926"/>
    </source>
</evidence>
<evidence type="ECO:0000313" key="3">
    <source>
        <dbReference type="EMBL" id="HIW10853.1"/>
    </source>
</evidence>
<protein>
    <submittedName>
        <fullName evidence="3">DUF1016 family protein</fullName>
    </submittedName>
</protein>
<dbReference type="InterPro" id="IPR002793">
    <property type="entry name" value="Endonuclease_NucS"/>
</dbReference>
<dbReference type="Gene3D" id="3.40.1350.10">
    <property type="match status" value="1"/>
</dbReference>
<dbReference type="GO" id="GO:0004519">
    <property type="term" value="F:endonuclease activity"/>
    <property type="evidence" value="ECO:0007669"/>
    <property type="project" value="InterPro"/>
</dbReference>